<dbReference type="AlphaFoldDB" id="A0A0A0L399"/>
<proteinExistence type="predicted"/>
<sequence length="112" mass="11517">MEGNEIGMVGIGGNFGSVIVGSGGNASPIGSGGKLIFGNVGCGNFGRVGFGKPGNGGIRVGIAGRFGTKGGVVCERWRAAWPKLMLERAKVAVKAMIKNLEVAIFFPFDKMI</sequence>
<reference evidence="1 2" key="4">
    <citation type="journal article" date="2011" name="BMC Genomics">
        <title>RNA-Seq improves annotation of protein-coding genes in the cucumber genome.</title>
        <authorList>
            <person name="Li Z."/>
            <person name="Zhang Z."/>
            <person name="Yan P."/>
            <person name="Huang S."/>
            <person name="Fei Z."/>
            <person name="Lin K."/>
        </authorList>
    </citation>
    <scope>NUCLEOTIDE SEQUENCE [LARGE SCALE GENOMIC DNA]</scope>
    <source>
        <strain evidence="2">cv. 9930</strain>
    </source>
</reference>
<dbReference type="Gramene" id="KGN54596">
    <property type="protein sequence ID" value="KGN54596"/>
    <property type="gene ID" value="Csa_4G374640"/>
</dbReference>
<gene>
    <name evidence="1" type="ORF">Csa_4G374640</name>
</gene>
<reference evidence="1 2" key="2">
    <citation type="journal article" date="2009" name="PLoS ONE">
        <title>An integrated genetic and cytogenetic map of the cucumber genome.</title>
        <authorList>
            <person name="Ren Y."/>
            <person name="Zhang Z."/>
            <person name="Liu J."/>
            <person name="Staub J.E."/>
            <person name="Han Y."/>
            <person name="Cheng Z."/>
            <person name="Li X."/>
            <person name="Lu J."/>
            <person name="Miao H."/>
            <person name="Kang H."/>
            <person name="Xie B."/>
            <person name="Gu X."/>
            <person name="Wang X."/>
            <person name="Du Y."/>
            <person name="Jin W."/>
            <person name="Huang S."/>
        </authorList>
    </citation>
    <scope>NUCLEOTIDE SEQUENCE [LARGE SCALE GENOMIC DNA]</scope>
    <source>
        <strain evidence="2">cv. 9930</strain>
    </source>
</reference>
<keyword evidence="2" id="KW-1185">Reference proteome</keyword>
<evidence type="ECO:0000313" key="2">
    <source>
        <dbReference type="Proteomes" id="UP000029981"/>
    </source>
</evidence>
<name>A0A0A0L399_CUCSA</name>
<evidence type="ECO:0000313" key="1">
    <source>
        <dbReference type="EMBL" id="KGN54596.1"/>
    </source>
</evidence>
<reference evidence="1 2" key="3">
    <citation type="journal article" date="2010" name="BMC Genomics">
        <title>Transcriptome sequencing and comparative analysis of cucumber flowers with different sex types.</title>
        <authorList>
            <person name="Guo S."/>
            <person name="Zheng Y."/>
            <person name="Joung J.G."/>
            <person name="Liu S."/>
            <person name="Zhang Z."/>
            <person name="Crasta O.R."/>
            <person name="Sobral B.W."/>
            <person name="Xu Y."/>
            <person name="Huang S."/>
            <person name="Fei Z."/>
        </authorList>
    </citation>
    <scope>NUCLEOTIDE SEQUENCE [LARGE SCALE GENOMIC DNA]</scope>
    <source>
        <strain evidence="2">cv. 9930</strain>
    </source>
</reference>
<reference evidence="1 2" key="1">
    <citation type="journal article" date="2009" name="Nat. Genet.">
        <title>The genome of the cucumber, Cucumis sativus L.</title>
        <authorList>
            <person name="Huang S."/>
            <person name="Li R."/>
            <person name="Zhang Z."/>
            <person name="Li L."/>
            <person name="Gu X."/>
            <person name="Fan W."/>
            <person name="Lucas W.J."/>
            <person name="Wang X."/>
            <person name="Xie B."/>
            <person name="Ni P."/>
            <person name="Ren Y."/>
            <person name="Zhu H."/>
            <person name="Li J."/>
            <person name="Lin K."/>
            <person name="Jin W."/>
            <person name="Fei Z."/>
            <person name="Li G."/>
            <person name="Staub J."/>
            <person name="Kilian A."/>
            <person name="van der Vossen E.A."/>
            <person name="Wu Y."/>
            <person name="Guo J."/>
            <person name="He J."/>
            <person name="Jia Z."/>
            <person name="Ren Y."/>
            <person name="Tian G."/>
            <person name="Lu Y."/>
            <person name="Ruan J."/>
            <person name="Qian W."/>
            <person name="Wang M."/>
            <person name="Huang Q."/>
            <person name="Li B."/>
            <person name="Xuan Z."/>
            <person name="Cao J."/>
            <person name="Asan"/>
            <person name="Wu Z."/>
            <person name="Zhang J."/>
            <person name="Cai Q."/>
            <person name="Bai Y."/>
            <person name="Zhao B."/>
            <person name="Han Y."/>
            <person name="Li Y."/>
            <person name="Li X."/>
            <person name="Wang S."/>
            <person name="Shi Q."/>
            <person name="Liu S."/>
            <person name="Cho W.K."/>
            <person name="Kim J.Y."/>
            <person name="Xu Y."/>
            <person name="Heller-Uszynska K."/>
            <person name="Miao H."/>
            <person name="Cheng Z."/>
            <person name="Zhang S."/>
            <person name="Wu J."/>
            <person name="Yang Y."/>
            <person name="Kang H."/>
            <person name="Li M."/>
            <person name="Liang H."/>
            <person name="Ren X."/>
            <person name="Shi Z."/>
            <person name="Wen M."/>
            <person name="Jian M."/>
            <person name="Yang H."/>
            <person name="Zhang G."/>
            <person name="Yang Z."/>
            <person name="Chen R."/>
            <person name="Liu S."/>
            <person name="Li J."/>
            <person name="Ma L."/>
            <person name="Liu H."/>
            <person name="Zhou Y."/>
            <person name="Zhao J."/>
            <person name="Fang X."/>
            <person name="Li G."/>
            <person name="Fang L."/>
            <person name="Li Y."/>
            <person name="Liu D."/>
            <person name="Zheng H."/>
            <person name="Zhang Y."/>
            <person name="Qin N."/>
            <person name="Li Z."/>
            <person name="Yang G."/>
            <person name="Yang S."/>
            <person name="Bolund L."/>
            <person name="Kristiansen K."/>
            <person name="Zheng H."/>
            <person name="Li S."/>
            <person name="Zhang X."/>
            <person name="Yang H."/>
            <person name="Wang J."/>
            <person name="Sun R."/>
            <person name="Zhang B."/>
            <person name="Jiang S."/>
            <person name="Wang J."/>
            <person name="Du Y."/>
            <person name="Li S."/>
        </authorList>
    </citation>
    <scope>NUCLEOTIDE SEQUENCE [LARGE SCALE GENOMIC DNA]</scope>
    <source>
        <strain evidence="2">cv. 9930</strain>
    </source>
</reference>
<dbReference type="Proteomes" id="UP000029981">
    <property type="component" value="Chromosome 4"/>
</dbReference>
<accession>A0A0A0L399</accession>
<organism evidence="1 2">
    <name type="scientific">Cucumis sativus</name>
    <name type="common">Cucumber</name>
    <dbReference type="NCBI Taxonomy" id="3659"/>
    <lineage>
        <taxon>Eukaryota</taxon>
        <taxon>Viridiplantae</taxon>
        <taxon>Streptophyta</taxon>
        <taxon>Embryophyta</taxon>
        <taxon>Tracheophyta</taxon>
        <taxon>Spermatophyta</taxon>
        <taxon>Magnoliopsida</taxon>
        <taxon>eudicotyledons</taxon>
        <taxon>Gunneridae</taxon>
        <taxon>Pentapetalae</taxon>
        <taxon>rosids</taxon>
        <taxon>fabids</taxon>
        <taxon>Cucurbitales</taxon>
        <taxon>Cucurbitaceae</taxon>
        <taxon>Benincaseae</taxon>
        <taxon>Cucumis</taxon>
    </lineage>
</organism>
<protein>
    <submittedName>
        <fullName evidence="1">Uncharacterized protein</fullName>
    </submittedName>
</protein>
<dbReference type="EMBL" id="CM002925">
    <property type="protein sequence ID" value="KGN54596.1"/>
    <property type="molecule type" value="Genomic_DNA"/>
</dbReference>